<dbReference type="Pfam" id="PF00067">
    <property type="entry name" value="p450"/>
    <property type="match status" value="1"/>
</dbReference>
<keyword evidence="4 8" id="KW-0479">Metal-binding</keyword>
<evidence type="ECO:0000256" key="8">
    <source>
        <dbReference type="PIRSR" id="PIRSR602401-1"/>
    </source>
</evidence>
<dbReference type="GO" id="GO:0005506">
    <property type="term" value="F:iron ion binding"/>
    <property type="evidence" value="ECO:0007669"/>
    <property type="project" value="InterPro"/>
</dbReference>
<keyword evidence="7 9" id="KW-0503">Monooxygenase</keyword>
<dbReference type="PANTHER" id="PTHR24287">
    <property type="entry name" value="P450, PUTATIVE (EUROFUNG)-RELATED"/>
    <property type="match status" value="1"/>
</dbReference>
<keyword evidence="10" id="KW-0472">Membrane</keyword>
<evidence type="ECO:0000256" key="7">
    <source>
        <dbReference type="ARBA" id="ARBA00023033"/>
    </source>
</evidence>
<dbReference type="PRINTS" id="PR00463">
    <property type="entry name" value="EP450I"/>
</dbReference>
<dbReference type="Proteomes" id="UP001295794">
    <property type="component" value="Unassembled WGS sequence"/>
</dbReference>
<evidence type="ECO:0000256" key="5">
    <source>
        <dbReference type="ARBA" id="ARBA00023002"/>
    </source>
</evidence>
<evidence type="ECO:0000256" key="3">
    <source>
        <dbReference type="ARBA" id="ARBA00022617"/>
    </source>
</evidence>
<name>A0AAD2GYR3_9AGAR</name>
<evidence type="ECO:0000256" key="6">
    <source>
        <dbReference type="ARBA" id="ARBA00023004"/>
    </source>
</evidence>
<dbReference type="GO" id="GO:0020037">
    <property type="term" value="F:heme binding"/>
    <property type="evidence" value="ECO:0007669"/>
    <property type="project" value="InterPro"/>
</dbReference>
<keyword evidence="10" id="KW-0812">Transmembrane</keyword>
<comment type="caution">
    <text evidence="11">The sequence shown here is derived from an EMBL/GenBank/DDBJ whole genome shotgun (WGS) entry which is preliminary data.</text>
</comment>
<evidence type="ECO:0000256" key="4">
    <source>
        <dbReference type="ARBA" id="ARBA00022723"/>
    </source>
</evidence>
<protein>
    <recommendedName>
        <fullName evidence="13">Cytochrome P450</fullName>
    </recommendedName>
</protein>
<dbReference type="Gene3D" id="1.10.630.10">
    <property type="entry name" value="Cytochrome P450"/>
    <property type="match status" value="1"/>
</dbReference>
<dbReference type="SUPFAM" id="SSF48264">
    <property type="entry name" value="Cytochrome P450"/>
    <property type="match status" value="1"/>
</dbReference>
<comment type="similarity">
    <text evidence="2 9">Belongs to the cytochrome P450 family.</text>
</comment>
<keyword evidence="5 9" id="KW-0560">Oxidoreductase</keyword>
<dbReference type="CDD" id="cd11063">
    <property type="entry name" value="CYP52"/>
    <property type="match status" value="1"/>
</dbReference>
<dbReference type="InterPro" id="IPR001128">
    <property type="entry name" value="Cyt_P450"/>
</dbReference>
<dbReference type="GO" id="GO:0004497">
    <property type="term" value="F:monooxygenase activity"/>
    <property type="evidence" value="ECO:0007669"/>
    <property type="project" value="UniProtKB-KW"/>
</dbReference>
<keyword evidence="6 8" id="KW-0408">Iron</keyword>
<dbReference type="PROSITE" id="PS00086">
    <property type="entry name" value="CYTOCHROME_P450"/>
    <property type="match status" value="1"/>
</dbReference>
<dbReference type="AlphaFoldDB" id="A0AAD2GYR3"/>
<dbReference type="InterPro" id="IPR017972">
    <property type="entry name" value="Cyt_P450_CS"/>
</dbReference>
<evidence type="ECO:0000256" key="9">
    <source>
        <dbReference type="RuleBase" id="RU000461"/>
    </source>
</evidence>
<dbReference type="InterPro" id="IPR047146">
    <property type="entry name" value="Cyt_P450_E_CYP52_fungi"/>
</dbReference>
<accession>A0AAD2GYR3</accession>
<dbReference type="EMBL" id="CAVNYO010000106">
    <property type="protein sequence ID" value="CAK5266086.1"/>
    <property type="molecule type" value="Genomic_DNA"/>
</dbReference>
<dbReference type="GO" id="GO:0016705">
    <property type="term" value="F:oxidoreductase activity, acting on paired donors, with incorporation or reduction of molecular oxygen"/>
    <property type="evidence" value="ECO:0007669"/>
    <property type="project" value="InterPro"/>
</dbReference>
<proteinExistence type="inferred from homology"/>
<keyword evidence="12" id="KW-1185">Reference proteome</keyword>
<comment type="cofactor">
    <cofactor evidence="1 8">
        <name>heme</name>
        <dbReference type="ChEBI" id="CHEBI:30413"/>
    </cofactor>
</comment>
<dbReference type="PRINTS" id="PR00385">
    <property type="entry name" value="P450"/>
</dbReference>
<keyword evidence="10" id="KW-1133">Transmembrane helix</keyword>
<evidence type="ECO:0008006" key="13">
    <source>
        <dbReference type="Google" id="ProtNLM"/>
    </source>
</evidence>
<evidence type="ECO:0000256" key="10">
    <source>
        <dbReference type="SAM" id="Phobius"/>
    </source>
</evidence>
<evidence type="ECO:0000313" key="11">
    <source>
        <dbReference type="EMBL" id="CAK5266086.1"/>
    </source>
</evidence>
<evidence type="ECO:0000256" key="1">
    <source>
        <dbReference type="ARBA" id="ARBA00001971"/>
    </source>
</evidence>
<feature type="transmembrane region" description="Helical" evidence="10">
    <location>
        <begin position="39"/>
        <end position="58"/>
    </location>
</feature>
<reference evidence="11" key="1">
    <citation type="submission" date="2023-11" db="EMBL/GenBank/DDBJ databases">
        <authorList>
            <person name="De Vega J J."/>
            <person name="De Vega J J."/>
        </authorList>
    </citation>
    <scope>NUCLEOTIDE SEQUENCE</scope>
</reference>
<feature type="transmembrane region" description="Helical" evidence="10">
    <location>
        <begin position="7"/>
        <end position="27"/>
    </location>
</feature>
<evidence type="ECO:0000313" key="12">
    <source>
        <dbReference type="Proteomes" id="UP001295794"/>
    </source>
</evidence>
<sequence>MPLTPGVRFLALKLFAPCVFVLAILTLTTNPTISHSYPLLWAAPFAAMGTILAHLTYGRAGRSRAVRKAGARQIPRAPSRWLGGLDLLRKILHSYEQGFLGEAFSDLVDSMGPVFNIRLLWQDKIFTVYPEHLQIILATDFKNYIKGTDFCFGMNSVLGNGVFNSDGKMWSFHRSMTRPFFSRDRVQDMDIFERHTERTIGLIKTRMAEGHAIDFQDLISRLTMDAATEFLFGSCVDSLSCSLAYPHNVFSPSTQPTQSADDFTAAYNQAMLQIAFRQRVGWVWPLFEILGDKTVKPMKVVDRFIDPLIEAALAKKARGGHLSASLLDELIRSTTDPKLLKDEILNVLIAGRDTTMSVLSNVIYLLSTSPDVIARLREEIATFVGPSGRPSFDNIRQMKYLRAVINETMRLFPPVPFNIRQAVNDSVWPSPDPTQKPLHIAAGTKIVYSVMVMQRRPELWGPTAHLFDPDRFLDERAKQYISHPFRFLPFNAGPRICLGQQFAYNEMSFVLIRLLQTFSSIALDADAFPPSARVPSDWSGQPGRKGIEQVVPRAHLTMYTSGGLWVRMSQEPCTSS</sequence>
<gene>
    <name evidence="11" type="ORF">MYCIT1_LOCUS7600</name>
</gene>
<keyword evidence="3 8" id="KW-0349">Heme</keyword>
<evidence type="ECO:0000256" key="2">
    <source>
        <dbReference type="ARBA" id="ARBA00010617"/>
    </source>
</evidence>
<feature type="binding site" description="axial binding residue" evidence="8">
    <location>
        <position position="497"/>
    </location>
    <ligand>
        <name>heme</name>
        <dbReference type="ChEBI" id="CHEBI:30413"/>
    </ligand>
    <ligandPart>
        <name>Fe</name>
        <dbReference type="ChEBI" id="CHEBI:18248"/>
    </ligandPart>
</feature>
<dbReference type="InterPro" id="IPR036396">
    <property type="entry name" value="Cyt_P450_sf"/>
</dbReference>
<dbReference type="InterPro" id="IPR002401">
    <property type="entry name" value="Cyt_P450_E_grp-I"/>
</dbReference>
<organism evidence="11 12">
    <name type="scientific">Mycena citricolor</name>
    <dbReference type="NCBI Taxonomy" id="2018698"/>
    <lineage>
        <taxon>Eukaryota</taxon>
        <taxon>Fungi</taxon>
        <taxon>Dikarya</taxon>
        <taxon>Basidiomycota</taxon>
        <taxon>Agaricomycotina</taxon>
        <taxon>Agaricomycetes</taxon>
        <taxon>Agaricomycetidae</taxon>
        <taxon>Agaricales</taxon>
        <taxon>Marasmiineae</taxon>
        <taxon>Mycenaceae</taxon>
        <taxon>Mycena</taxon>
    </lineage>
</organism>
<dbReference type="PANTHER" id="PTHR24287:SF1">
    <property type="entry name" value="P450, PUTATIVE (EUROFUNG)-RELATED"/>
    <property type="match status" value="1"/>
</dbReference>